<name>A0A5C3LEZ2_COPMA</name>
<keyword evidence="3" id="KW-0326">Glycosidase</keyword>
<evidence type="ECO:0000256" key="3">
    <source>
        <dbReference type="ARBA" id="ARBA00023295"/>
    </source>
</evidence>
<dbReference type="PANTHER" id="PTHR10963">
    <property type="entry name" value="GLYCOSYL HYDROLASE-RELATED"/>
    <property type="match status" value="1"/>
</dbReference>
<sequence>MFSFKALPVYLLLLIIQEIVLSEAASSIPASQSKPRLPRLVRRAHVNAIQKTRSLARDLRVAFGHVLPRSEEGPDNQVVYCKSGQQVLVRKKGSGGKTNEGNSPTTGDGNTGNNSTIFSNFPSSSTRSGGSTRSSTSARVSETPAPSSPPQPPSSPWRLTDSYEGRTFFQGWDFFTAGDPTHGIVDYIDEAAGRAAGILEINSQNHAIMRVETTPTVPTNRRSIRITTQAVFTGGLVIMDSVHMPVGCGTWPAFWTNGPNWPQGGEIDILEAVHEYSNNQATLHTSAGCTISSTNSGTLAISGSVIAGTNCDVAATSNQGCGIRANSPLSYGRGFNENGGGVYAMKWDTTGIAVYFFPRGAIPTDIEAEAPLPDTWGAAQARWPADSCDPFRFFREHHAIFDTTLCGDWAGAVWNVAGIPGQEESCAQRTGVASCEAYVRANGAAFREAYWEVKNVKIYRLRD</sequence>
<evidence type="ECO:0000256" key="4">
    <source>
        <dbReference type="SAM" id="MobiDB-lite"/>
    </source>
</evidence>
<keyword evidence="8" id="KW-1185">Reference proteome</keyword>
<dbReference type="STRING" id="230819.A0A5C3LEZ2"/>
<evidence type="ECO:0000256" key="2">
    <source>
        <dbReference type="ARBA" id="ARBA00022801"/>
    </source>
</evidence>
<feature type="signal peptide" evidence="5">
    <location>
        <begin position="1"/>
        <end position="22"/>
    </location>
</feature>
<feature type="chain" id="PRO_5023151831" evidence="5">
    <location>
        <begin position="23"/>
        <end position="463"/>
    </location>
</feature>
<dbReference type="Gene3D" id="2.60.120.200">
    <property type="match status" value="1"/>
</dbReference>
<feature type="compositionally biased region" description="Low complexity" evidence="4">
    <location>
        <begin position="123"/>
        <end position="137"/>
    </location>
</feature>
<dbReference type="Pfam" id="PF26113">
    <property type="entry name" value="GH16_XgeA"/>
    <property type="match status" value="1"/>
</dbReference>
<protein>
    <submittedName>
        <fullName evidence="7">Endo-1,3(4)-beta-glucanase</fullName>
    </submittedName>
</protein>
<feature type="compositionally biased region" description="Pro residues" evidence="4">
    <location>
        <begin position="146"/>
        <end position="155"/>
    </location>
</feature>
<keyword evidence="5" id="KW-0732">Signal</keyword>
<keyword evidence="2" id="KW-0378">Hydrolase</keyword>
<dbReference type="PANTHER" id="PTHR10963:SF24">
    <property type="entry name" value="GLYCOSIDASE C21B10.07-RELATED"/>
    <property type="match status" value="1"/>
</dbReference>
<reference evidence="7 8" key="1">
    <citation type="journal article" date="2019" name="Nat. Ecol. Evol.">
        <title>Megaphylogeny resolves global patterns of mushroom evolution.</title>
        <authorList>
            <person name="Varga T."/>
            <person name="Krizsan K."/>
            <person name="Foldi C."/>
            <person name="Dima B."/>
            <person name="Sanchez-Garcia M."/>
            <person name="Sanchez-Ramirez S."/>
            <person name="Szollosi G.J."/>
            <person name="Szarkandi J.G."/>
            <person name="Papp V."/>
            <person name="Albert L."/>
            <person name="Andreopoulos W."/>
            <person name="Angelini C."/>
            <person name="Antonin V."/>
            <person name="Barry K.W."/>
            <person name="Bougher N.L."/>
            <person name="Buchanan P."/>
            <person name="Buyck B."/>
            <person name="Bense V."/>
            <person name="Catcheside P."/>
            <person name="Chovatia M."/>
            <person name="Cooper J."/>
            <person name="Damon W."/>
            <person name="Desjardin D."/>
            <person name="Finy P."/>
            <person name="Geml J."/>
            <person name="Haridas S."/>
            <person name="Hughes K."/>
            <person name="Justo A."/>
            <person name="Karasinski D."/>
            <person name="Kautmanova I."/>
            <person name="Kiss B."/>
            <person name="Kocsube S."/>
            <person name="Kotiranta H."/>
            <person name="LaButti K.M."/>
            <person name="Lechner B.E."/>
            <person name="Liimatainen K."/>
            <person name="Lipzen A."/>
            <person name="Lukacs Z."/>
            <person name="Mihaltcheva S."/>
            <person name="Morgado L.N."/>
            <person name="Niskanen T."/>
            <person name="Noordeloos M.E."/>
            <person name="Ohm R.A."/>
            <person name="Ortiz-Santana B."/>
            <person name="Ovrebo C."/>
            <person name="Racz N."/>
            <person name="Riley R."/>
            <person name="Savchenko A."/>
            <person name="Shiryaev A."/>
            <person name="Soop K."/>
            <person name="Spirin V."/>
            <person name="Szebenyi C."/>
            <person name="Tomsovsky M."/>
            <person name="Tulloss R.E."/>
            <person name="Uehling J."/>
            <person name="Grigoriev I.V."/>
            <person name="Vagvolgyi C."/>
            <person name="Papp T."/>
            <person name="Martin F.M."/>
            <person name="Miettinen O."/>
            <person name="Hibbett D.S."/>
            <person name="Nagy L.G."/>
        </authorList>
    </citation>
    <scope>NUCLEOTIDE SEQUENCE [LARGE SCALE GENOMIC DNA]</scope>
    <source>
        <strain evidence="7 8">CBS 121175</strain>
    </source>
</reference>
<dbReference type="InterPro" id="IPR050546">
    <property type="entry name" value="Glycosyl_Hydrlase_16"/>
</dbReference>
<dbReference type="InterPro" id="IPR000757">
    <property type="entry name" value="Beta-glucanase-like"/>
</dbReference>
<dbReference type="OrthoDB" id="192832at2759"/>
<dbReference type="AlphaFoldDB" id="A0A5C3LEZ2"/>
<proteinExistence type="inferred from homology"/>
<dbReference type="GO" id="GO:0009251">
    <property type="term" value="P:glucan catabolic process"/>
    <property type="evidence" value="ECO:0007669"/>
    <property type="project" value="TreeGrafter"/>
</dbReference>
<dbReference type="InterPro" id="IPR013320">
    <property type="entry name" value="ConA-like_dom_sf"/>
</dbReference>
<evidence type="ECO:0000313" key="7">
    <source>
        <dbReference type="EMBL" id="TFK30713.1"/>
    </source>
</evidence>
<gene>
    <name evidence="7" type="ORF">FA15DRAFT_662744</name>
</gene>
<comment type="similarity">
    <text evidence="1">Belongs to the glycosyl hydrolase 16 family.</text>
</comment>
<feature type="compositionally biased region" description="Low complexity" evidence="4">
    <location>
        <begin position="101"/>
        <end position="116"/>
    </location>
</feature>
<evidence type="ECO:0000256" key="5">
    <source>
        <dbReference type="SAM" id="SignalP"/>
    </source>
</evidence>
<dbReference type="FunFam" id="2.60.120.200:FF:000114">
    <property type="entry name" value="Probable endo-1,3(4)-beta-glucanase NFIA_089530"/>
    <property type="match status" value="1"/>
</dbReference>
<evidence type="ECO:0000259" key="6">
    <source>
        <dbReference type="PROSITE" id="PS51762"/>
    </source>
</evidence>
<dbReference type="Proteomes" id="UP000307440">
    <property type="component" value="Unassembled WGS sequence"/>
</dbReference>
<evidence type="ECO:0000256" key="1">
    <source>
        <dbReference type="ARBA" id="ARBA00006865"/>
    </source>
</evidence>
<dbReference type="EMBL" id="ML210146">
    <property type="protein sequence ID" value="TFK30713.1"/>
    <property type="molecule type" value="Genomic_DNA"/>
</dbReference>
<evidence type="ECO:0000313" key="8">
    <source>
        <dbReference type="Proteomes" id="UP000307440"/>
    </source>
</evidence>
<feature type="domain" description="GH16" evidence="6">
    <location>
        <begin position="141"/>
        <end position="418"/>
    </location>
</feature>
<dbReference type="PROSITE" id="PS51762">
    <property type="entry name" value="GH16_2"/>
    <property type="match status" value="1"/>
</dbReference>
<dbReference type="SUPFAM" id="SSF49899">
    <property type="entry name" value="Concanavalin A-like lectins/glucanases"/>
    <property type="match status" value="1"/>
</dbReference>
<dbReference type="CDD" id="cd02181">
    <property type="entry name" value="GH16_fungal_Lam16A_glucanase"/>
    <property type="match status" value="1"/>
</dbReference>
<feature type="region of interest" description="Disordered" evidence="4">
    <location>
        <begin position="90"/>
        <end position="161"/>
    </location>
</feature>
<accession>A0A5C3LEZ2</accession>
<dbReference type="GO" id="GO:0004553">
    <property type="term" value="F:hydrolase activity, hydrolyzing O-glycosyl compounds"/>
    <property type="evidence" value="ECO:0007669"/>
    <property type="project" value="InterPro"/>
</dbReference>
<organism evidence="7 8">
    <name type="scientific">Coprinopsis marcescibilis</name>
    <name type="common">Agaric fungus</name>
    <name type="synonym">Psathyrella marcescibilis</name>
    <dbReference type="NCBI Taxonomy" id="230819"/>
    <lineage>
        <taxon>Eukaryota</taxon>
        <taxon>Fungi</taxon>
        <taxon>Dikarya</taxon>
        <taxon>Basidiomycota</taxon>
        <taxon>Agaricomycotina</taxon>
        <taxon>Agaricomycetes</taxon>
        <taxon>Agaricomycetidae</taxon>
        <taxon>Agaricales</taxon>
        <taxon>Agaricineae</taxon>
        <taxon>Psathyrellaceae</taxon>
        <taxon>Coprinopsis</taxon>
    </lineage>
</organism>